<name>A0A6G1PWS6_CHAAH</name>
<dbReference type="AlphaFoldDB" id="A0A6G1PWS6"/>
<protein>
    <submittedName>
        <fullName evidence="1">Uncharacterized protein</fullName>
    </submittedName>
</protein>
<reference evidence="2" key="2">
    <citation type="submission" date="2019-02" db="EMBL/GenBank/DDBJ databases">
        <title>Opniocepnalus argus Var Kimnra genome.</title>
        <authorList>
            <person name="Zhou C."/>
            <person name="Xiao S."/>
        </authorList>
    </citation>
    <scope>NUCLEOTIDE SEQUENCE [LARGE SCALE GENOMIC DNA]</scope>
</reference>
<sequence>MEAASFAKIVERRVRKAIKAQAEYEAFNTMDWGSIGVVYMMNYLLVMRQHMSKYGCHPLTMPAQRSHRENNGLCISHSEQKIHDDSERPHLEKHIGMMQFTPQCFENEQRWAVEDVERELAVLDRELVREHRLTVTPHLKRASVVTDAFRAVVTFDLRLFLMGV</sequence>
<evidence type="ECO:0000313" key="2">
    <source>
        <dbReference type="Proteomes" id="UP000503349"/>
    </source>
</evidence>
<proteinExistence type="predicted"/>
<evidence type="ECO:0000313" key="1">
    <source>
        <dbReference type="EMBL" id="KAF3694633.1"/>
    </source>
</evidence>
<accession>A0A6G1PWS6</accession>
<dbReference type="Proteomes" id="UP000503349">
    <property type="component" value="Chromosome 10"/>
</dbReference>
<dbReference type="EMBL" id="CM015721">
    <property type="protein sequence ID" value="KAF3694633.1"/>
    <property type="molecule type" value="Genomic_DNA"/>
</dbReference>
<reference evidence="1 2" key="1">
    <citation type="submission" date="2019-02" db="EMBL/GenBank/DDBJ databases">
        <title>Opniocepnalus argus genome.</title>
        <authorList>
            <person name="Zhou C."/>
            <person name="Xiao S."/>
        </authorList>
    </citation>
    <scope>NUCLEOTIDE SEQUENCE [LARGE SCALE GENOMIC DNA]</scope>
    <source>
        <strain evidence="1">OARG1902GOOAL</strain>
        <tissue evidence="1">Muscle</tissue>
    </source>
</reference>
<gene>
    <name evidence="1" type="ORF">EXN66_Car010309</name>
</gene>
<organism evidence="1 2">
    <name type="scientific">Channa argus</name>
    <name type="common">Northern snakehead</name>
    <name type="synonym">Ophicephalus argus</name>
    <dbReference type="NCBI Taxonomy" id="215402"/>
    <lineage>
        <taxon>Eukaryota</taxon>
        <taxon>Metazoa</taxon>
        <taxon>Chordata</taxon>
        <taxon>Craniata</taxon>
        <taxon>Vertebrata</taxon>
        <taxon>Euteleostomi</taxon>
        <taxon>Actinopterygii</taxon>
        <taxon>Neopterygii</taxon>
        <taxon>Teleostei</taxon>
        <taxon>Neoteleostei</taxon>
        <taxon>Acanthomorphata</taxon>
        <taxon>Anabantaria</taxon>
        <taxon>Anabantiformes</taxon>
        <taxon>Channoidei</taxon>
        <taxon>Channidae</taxon>
        <taxon>Channa</taxon>
    </lineage>
</organism>
<keyword evidence="2" id="KW-1185">Reference proteome</keyword>